<feature type="transmembrane region" description="Helical" evidence="1">
    <location>
        <begin position="112"/>
        <end position="130"/>
    </location>
</feature>
<evidence type="ECO:0000313" key="3">
    <source>
        <dbReference type="Proteomes" id="UP000031056"/>
    </source>
</evidence>
<dbReference type="AlphaFoldDB" id="A0A0B2ULT3"/>
<organism evidence="2 3">
    <name type="scientific">Ordospora colligata OC4</name>
    <dbReference type="NCBI Taxonomy" id="1354746"/>
    <lineage>
        <taxon>Eukaryota</taxon>
        <taxon>Fungi</taxon>
        <taxon>Fungi incertae sedis</taxon>
        <taxon>Microsporidia</taxon>
        <taxon>Ordosporidae</taxon>
        <taxon>Ordospora</taxon>
    </lineage>
</organism>
<evidence type="ECO:0000313" key="2">
    <source>
        <dbReference type="EMBL" id="KHN70027.1"/>
    </source>
</evidence>
<feature type="transmembrane region" description="Helical" evidence="1">
    <location>
        <begin position="137"/>
        <end position="162"/>
    </location>
</feature>
<feature type="transmembrane region" description="Helical" evidence="1">
    <location>
        <begin position="80"/>
        <end position="100"/>
    </location>
</feature>
<gene>
    <name evidence="2" type="ORF">M896_030120</name>
</gene>
<dbReference type="InParanoid" id="A0A0B2ULT3"/>
<keyword evidence="1" id="KW-0812">Transmembrane</keyword>
<dbReference type="VEuPathDB" id="MicrosporidiaDB:M896_030120"/>
<dbReference type="EMBL" id="JOKQ01000003">
    <property type="protein sequence ID" value="KHN70027.1"/>
    <property type="molecule type" value="Genomic_DNA"/>
</dbReference>
<proteinExistence type="predicted"/>
<keyword evidence="1" id="KW-0472">Membrane</keyword>
<dbReference type="Proteomes" id="UP000031056">
    <property type="component" value="Unassembled WGS sequence"/>
</dbReference>
<name>A0A0B2ULT3_9MICR</name>
<keyword evidence="3" id="KW-1185">Reference proteome</keyword>
<accession>A0A0B2ULT3</accession>
<comment type="caution">
    <text evidence="2">The sequence shown here is derived from an EMBL/GenBank/DDBJ whole genome shotgun (WGS) entry which is preliminary data.</text>
</comment>
<sequence length="220" mass="24723">MRRLVGKVLMYIWPLVVGSFLLTPVSQITGENPRENTRAVWSIVAVLCIPSLLAIFYYTQSIMIERKTGDTKFNHHKDNLILILMQLGGIISYTFTTYRCLHPESKVLSKDFLTIIKIIAVLSILKYMLFLSKHNCYAFVGVCRGFIIGCYLLLTIGIFSMVDGSSKVKILSDAIDTIESSQLTVKNIDQLLGHVGEFQKNQEQILQHIDTGKNIAPPVA</sequence>
<keyword evidence="1" id="KW-1133">Transmembrane helix</keyword>
<reference evidence="2 3" key="1">
    <citation type="journal article" date="2014" name="MBio">
        <title>The Ordospora colligata genome; evolution of extreme reduction in microsporidia and host-to-parasite horizontal gene transfer.</title>
        <authorList>
            <person name="Pombert J.-F."/>
            <person name="Haag K.L."/>
            <person name="Beidas S."/>
            <person name="Ebert D."/>
            <person name="Keeling P.J."/>
        </authorList>
    </citation>
    <scope>NUCLEOTIDE SEQUENCE [LARGE SCALE GENOMIC DNA]</scope>
    <source>
        <strain evidence="2 3">OC4</strain>
    </source>
</reference>
<dbReference type="GeneID" id="26261296"/>
<evidence type="ECO:0000256" key="1">
    <source>
        <dbReference type="SAM" id="Phobius"/>
    </source>
</evidence>
<dbReference type="HOGENOM" id="CLU_1256394_0_0_1"/>
<feature type="transmembrane region" description="Helical" evidence="1">
    <location>
        <begin position="39"/>
        <end position="59"/>
    </location>
</feature>
<protein>
    <submittedName>
        <fullName evidence="2">Uncharacterized protein</fullName>
    </submittedName>
</protein>
<dbReference type="RefSeq" id="XP_014564069.1">
    <property type="nucleotide sequence ID" value="XM_014708583.1"/>
</dbReference>
<feature type="transmembrane region" description="Helical" evidence="1">
    <location>
        <begin position="9"/>
        <end position="27"/>
    </location>
</feature>